<protein>
    <submittedName>
        <fullName evidence="1">Uncharacterized protein</fullName>
    </submittedName>
</protein>
<accession>B9XEF4</accession>
<keyword evidence="2" id="KW-1185">Reference proteome</keyword>
<evidence type="ECO:0000313" key="2">
    <source>
        <dbReference type="Proteomes" id="UP000003688"/>
    </source>
</evidence>
<gene>
    <name evidence="1" type="ORF">Cflav_PD4708</name>
</gene>
<name>B9XEF4_PEDPL</name>
<sequence>MIHLLDTTTNGAEIEFGTPMHCSRPVLIFQIVPAASALPQPKALLYCSARLSAARIRTGS</sequence>
<dbReference type="Proteomes" id="UP000003688">
    <property type="component" value="Unassembled WGS sequence"/>
</dbReference>
<proteinExistence type="predicted"/>
<comment type="caution">
    <text evidence="1">The sequence shown here is derived from an EMBL/GenBank/DDBJ whole genome shotgun (WGS) entry which is preliminary data.</text>
</comment>
<reference evidence="1 2" key="1">
    <citation type="journal article" date="2011" name="J. Bacteriol.">
        <title>Genome sequence of 'Pedosphaera parvula' Ellin514, an aerobic Verrucomicrobial isolate from pasture soil.</title>
        <authorList>
            <person name="Kant R."/>
            <person name="van Passel M.W."/>
            <person name="Sangwan P."/>
            <person name="Palva A."/>
            <person name="Lucas S."/>
            <person name="Copeland A."/>
            <person name="Lapidus A."/>
            <person name="Glavina Del Rio T."/>
            <person name="Dalin E."/>
            <person name="Tice H."/>
            <person name="Bruce D."/>
            <person name="Goodwin L."/>
            <person name="Pitluck S."/>
            <person name="Chertkov O."/>
            <person name="Larimer F.W."/>
            <person name="Land M.L."/>
            <person name="Hauser L."/>
            <person name="Brettin T.S."/>
            <person name="Detter J.C."/>
            <person name="Han S."/>
            <person name="de Vos W.M."/>
            <person name="Janssen P.H."/>
            <person name="Smidt H."/>
        </authorList>
    </citation>
    <scope>NUCLEOTIDE SEQUENCE [LARGE SCALE GENOMIC DNA]</scope>
    <source>
        <strain evidence="1 2">Ellin514</strain>
    </source>
</reference>
<organism evidence="1 2">
    <name type="scientific">Pedosphaera parvula (strain Ellin514)</name>
    <dbReference type="NCBI Taxonomy" id="320771"/>
    <lineage>
        <taxon>Bacteria</taxon>
        <taxon>Pseudomonadati</taxon>
        <taxon>Verrucomicrobiota</taxon>
        <taxon>Pedosphaerae</taxon>
        <taxon>Pedosphaerales</taxon>
        <taxon>Pedosphaeraceae</taxon>
        <taxon>Pedosphaera</taxon>
    </lineage>
</organism>
<evidence type="ECO:0000313" key="1">
    <source>
        <dbReference type="EMBL" id="EEF61668.1"/>
    </source>
</evidence>
<dbReference type="AlphaFoldDB" id="B9XEF4"/>
<dbReference type="EMBL" id="ABOX02000008">
    <property type="protein sequence ID" value="EEF61668.1"/>
    <property type="molecule type" value="Genomic_DNA"/>
</dbReference>